<keyword evidence="6" id="KW-0378">Hydrolase</keyword>
<protein>
    <submittedName>
        <fullName evidence="6">Beta-glucosidase</fullName>
        <ecNumber evidence="6">3.2.1.21</ecNumber>
    </submittedName>
</protein>
<keyword evidence="6" id="KW-0326">Glycosidase</keyword>
<accession>A0A2H1KQB4</accession>
<evidence type="ECO:0000313" key="11">
    <source>
        <dbReference type="Proteomes" id="UP000234289"/>
    </source>
</evidence>
<dbReference type="Proteomes" id="UP000217881">
    <property type="component" value="Unassembled WGS sequence"/>
</dbReference>
<dbReference type="GeneID" id="60904974"/>
<dbReference type="Proteomes" id="UP000218620">
    <property type="component" value="Unassembled WGS sequence"/>
</dbReference>
<dbReference type="AlphaFoldDB" id="A0A2A3ZLI1"/>
<dbReference type="GO" id="GO:0008422">
    <property type="term" value="F:beta-glucosidase activity"/>
    <property type="evidence" value="ECO:0007669"/>
    <property type="project" value="UniProtKB-EC"/>
</dbReference>
<evidence type="ECO:0000313" key="1">
    <source>
        <dbReference type="EMBL" id="AZT92263.1"/>
    </source>
</evidence>
<dbReference type="RefSeq" id="WP_009884334.1">
    <property type="nucleotide sequence ID" value="NZ_AAGP01000031.1"/>
</dbReference>
<reference evidence="1 12" key="5">
    <citation type="submission" date="2019-01" db="EMBL/GenBank/DDBJ databases">
        <title>Comparative genomic analysis of Brevibacterium aurantiacum sheds light on its evolution and its adaptation to smear-ripened cheeses.</title>
        <authorList>
            <person name="Moineau S."/>
        </authorList>
    </citation>
    <scope>NUCLEOTIDE SEQUENCE [LARGE SCALE GENOMIC DNA]</scope>
    <source>
        <strain evidence="1 12">SMQ-1417</strain>
    </source>
</reference>
<dbReference type="Proteomes" id="UP000283000">
    <property type="component" value="Chromosome"/>
</dbReference>
<dbReference type="EMBL" id="FXZG01000034">
    <property type="protein sequence ID" value="SMY01985.1"/>
    <property type="molecule type" value="Genomic_DNA"/>
</dbReference>
<dbReference type="Proteomes" id="UP000234289">
    <property type="component" value="Unassembled WGS sequence"/>
</dbReference>
<gene>
    <name evidence="6" type="ORF">BAUR920_03471</name>
    <name evidence="5" type="ORF">CIK59_16885</name>
    <name evidence="4" type="ORF">CIK62_15450</name>
    <name evidence="3" type="ORF">CIK64_13720</name>
    <name evidence="2" type="ORF">CIK65_16950</name>
    <name evidence="1" type="ORF">CXR23_03145</name>
</gene>
<name>A0A2A3ZLI1_BREAU</name>
<evidence type="ECO:0000313" key="3">
    <source>
        <dbReference type="EMBL" id="PCC45788.1"/>
    </source>
</evidence>
<evidence type="ECO:0000313" key="8">
    <source>
        <dbReference type="Proteomes" id="UP000217720"/>
    </source>
</evidence>
<dbReference type="EC" id="3.2.1.21" evidence="6"/>
<sequence>MQVDGDEVHLPIDRYSTMGDALANPKSGPVLREQLESQSGAADELSGILPDGVPMETLLNSLPLGQMSMIAGDAFTPGMLDDTIELANSDQE</sequence>
<proteinExistence type="predicted"/>
<dbReference type="OrthoDB" id="3187421at2"/>
<organism evidence="5 9">
    <name type="scientific">Brevibacterium aurantiacum</name>
    <dbReference type="NCBI Taxonomy" id="273384"/>
    <lineage>
        <taxon>Bacteria</taxon>
        <taxon>Bacillati</taxon>
        <taxon>Actinomycetota</taxon>
        <taxon>Actinomycetes</taxon>
        <taxon>Micrococcales</taxon>
        <taxon>Brevibacteriaceae</taxon>
        <taxon>Brevibacterium</taxon>
    </lineage>
</organism>
<dbReference type="EMBL" id="CP025330">
    <property type="protein sequence ID" value="AZT92263.1"/>
    <property type="molecule type" value="Genomic_DNA"/>
</dbReference>
<evidence type="ECO:0000313" key="9">
    <source>
        <dbReference type="Proteomes" id="UP000217881"/>
    </source>
</evidence>
<reference evidence="6" key="2">
    <citation type="submission" date="2017-03" db="EMBL/GenBank/DDBJ databases">
        <authorList>
            <person name="Afonso C.L."/>
            <person name="Miller P.J."/>
            <person name="Scott M.A."/>
            <person name="Spackman E."/>
            <person name="Goraichik I."/>
            <person name="Dimitrov K.M."/>
            <person name="Suarez D.L."/>
            <person name="Swayne D.E."/>
        </authorList>
    </citation>
    <scope>NUCLEOTIDE SEQUENCE [LARGE SCALE GENOMIC DNA]</scope>
    <source>
        <strain evidence="6">CNRZ 920</strain>
    </source>
</reference>
<evidence type="ECO:0000313" key="5">
    <source>
        <dbReference type="EMBL" id="PCC52374.1"/>
    </source>
</evidence>
<evidence type="ECO:0000313" key="10">
    <source>
        <dbReference type="Proteomes" id="UP000218620"/>
    </source>
</evidence>
<dbReference type="Proteomes" id="UP000217564">
    <property type="component" value="Unassembled WGS sequence"/>
</dbReference>
<dbReference type="EMBL" id="NRHA01000023">
    <property type="protein sequence ID" value="PCC52374.1"/>
    <property type="molecule type" value="Genomic_DNA"/>
</dbReference>
<reference evidence="7 8" key="1">
    <citation type="journal article" date="2017" name="Elife">
        <title>Extensive horizontal gene transfer in cheese-associated bacteria.</title>
        <authorList>
            <person name="Bonham K.S."/>
            <person name="Wolfe B.E."/>
            <person name="Dutton R.J."/>
        </authorList>
    </citation>
    <scope>NUCLEOTIDE SEQUENCE [LARGE SCALE GENOMIC DNA]</scope>
    <source>
        <strain evidence="5 9">738_8</strain>
        <strain evidence="4 8">900_6</strain>
        <strain evidence="3 7">947_7</strain>
        <strain evidence="2 10">962_8</strain>
    </source>
</reference>
<evidence type="ECO:0000313" key="12">
    <source>
        <dbReference type="Proteomes" id="UP000283000"/>
    </source>
</evidence>
<accession>A0A2A3ZLI1</accession>
<dbReference type="EMBL" id="NRGQ01000027">
    <property type="protein sequence ID" value="PCC41587.1"/>
    <property type="molecule type" value="Genomic_DNA"/>
</dbReference>
<reference evidence="11" key="3">
    <citation type="submission" date="2017-03" db="EMBL/GenBank/DDBJ databases">
        <authorList>
            <person name="Monnet C."/>
        </authorList>
    </citation>
    <scope>NUCLEOTIDE SEQUENCE [LARGE SCALE GENOMIC DNA]</scope>
    <source>
        <strain evidence="11">CNRZ 920</strain>
    </source>
</reference>
<dbReference type="Proteomes" id="UP000217720">
    <property type="component" value="Unassembled WGS sequence"/>
</dbReference>
<dbReference type="EMBL" id="NRGO01000020">
    <property type="protein sequence ID" value="PCC48970.1"/>
    <property type="molecule type" value="Genomic_DNA"/>
</dbReference>
<evidence type="ECO:0000313" key="2">
    <source>
        <dbReference type="EMBL" id="PCC41587.1"/>
    </source>
</evidence>
<evidence type="ECO:0000313" key="6">
    <source>
        <dbReference type="EMBL" id="SMY01985.1"/>
    </source>
</evidence>
<dbReference type="EMBL" id="NRGP01000019">
    <property type="protein sequence ID" value="PCC45788.1"/>
    <property type="molecule type" value="Genomic_DNA"/>
</dbReference>
<evidence type="ECO:0000313" key="7">
    <source>
        <dbReference type="Proteomes" id="UP000217564"/>
    </source>
</evidence>
<reference evidence="1 12" key="4">
    <citation type="submission" date="2017-12" db="EMBL/GenBank/DDBJ databases">
        <authorList>
            <person name="Levesque S."/>
        </authorList>
    </citation>
    <scope>NUCLEOTIDE SEQUENCE [LARGE SCALE GENOMIC DNA]</scope>
    <source>
        <strain evidence="1 12">SMQ-1417</strain>
    </source>
</reference>
<evidence type="ECO:0000313" key="4">
    <source>
        <dbReference type="EMBL" id="PCC48970.1"/>
    </source>
</evidence>